<name>A0AAE0PAR4_SORBR</name>
<reference evidence="2" key="1">
    <citation type="journal article" date="2023" name="Mol. Phylogenet. Evol.">
        <title>Genome-scale phylogeny and comparative genomics of the fungal order Sordariales.</title>
        <authorList>
            <person name="Hensen N."/>
            <person name="Bonometti L."/>
            <person name="Westerberg I."/>
            <person name="Brannstrom I.O."/>
            <person name="Guillou S."/>
            <person name="Cros-Aarteil S."/>
            <person name="Calhoun S."/>
            <person name="Haridas S."/>
            <person name="Kuo A."/>
            <person name="Mondo S."/>
            <person name="Pangilinan J."/>
            <person name="Riley R."/>
            <person name="LaButti K."/>
            <person name="Andreopoulos B."/>
            <person name="Lipzen A."/>
            <person name="Chen C."/>
            <person name="Yan M."/>
            <person name="Daum C."/>
            <person name="Ng V."/>
            <person name="Clum A."/>
            <person name="Steindorff A."/>
            <person name="Ohm R.A."/>
            <person name="Martin F."/>
            <person name="Silar P."/>
            <person name="Natvig D.O."/>
            <person name="Lalanne C."/>
            <person name="Gautier V."/>
            <person name="Ament-Velasquez S.L."/>
            <person name="Kruys A."/>
            <person name="Hutchinson M.I."/>
            <person name="Powell A.J."/>
            <person name="Barry K."/>
            <person name="Miller A.N."/>
            <person name="Grigoriev I.V."/>
            <person name="Debuchy R."/>
            <person name="Gladieux P."/>
            <person name="Hiltunen Thoren M."/>
            <person name="Johannesson H."/>
        </authorList>
    </citation>
    <scope>NUCLEOTIDE SEQUENCE</scope>
    <source>
        <strain evidence="2">FGSC 1904</strain>
    </source>
</reference>
<dbReference type="AlphaFoldDB" id="A0AAE0PAR4"/>
<dbReference type="EMBL" id="JAUTDP010000009">
    <property type="protein sequence ID" value="KAK3396522.1"/>
    <property type="molecule type" value="Genomic_DNA"/>
</dbReference>
<evidence type="ECO:0000313" key="2">
    <source>
        <dbReference type="EMBL" id="KAK3396522.1"/>
    </source>
</evidence>
<feature type="transmembrane region" description="Helical" evidence="1">
    <location>
        <begin position="126"/>
        <end position="144"/>
    </location>
</feature>
<comment type="caution">
    <text evidence="2">The sequence shown here is derived from an EMBL/GenBank/DDBJ whole genome shotgun (WGS) entry which is preliminary data.</text>
</comment>
<protein>
    <submittedName>
        <fullName evidence="2">Uncharacterized protein</fullName>
    </submittedName>
</protein>
<proteinExistence type="predicted"/>
<dbReference type="Proteomes" id="UP001281003">
    <property type="component" value="Unassembled WGS sequence"/>
</dbReference>
<accession>A0AAE0PAR4</accession>
<keyword evidence="1" id="KW-0812">Transmembrane</keyword>
<keyword evidence="1" id="KW-1133">Transmembrane helix</keyword>
<organism evidence="2 3">
    <name type="scientific">Sordaria brevicollis</name>
    <dbReference type="NCBI Taxonomy" id="83679"/>
    <lineage>
        <taxon>Eukaryota</taxon>
        <taxon>Fungi</taxon>
        <taxon>Dikarya</taxon>
        <taxon>Ascomycota</taxon>
        <taxon>Pezizomycotina</taxon>
        <taxon>Sordariomycetes</taxon>
        <taxon>Sordariomycetidae</taxon>
        <taxon>Sordariales</taxon>
        <taxon>Sordariaceae</taxon>
        <taxon>Sordaria</taxon>
    </lineage>
</organism>
<reference evidence="2" key="2">
    <citation type="submission" date="2023-07" db="EMBL/GenBank/DDBJ databases">
        <authorList>
            <consortium name="Lawrence Berkeley National Laboratory"/>
            <person name="Haridas S."/>
            <person name="Hensen N."/>
            <person name="Bonometti L."/>
            <person name="Westerberg I."/>
            <person name="Brannstrom I.O."/>
            <person name="Guillou S."/>
            <person name="Cros-Aarteil S."/>
            <person name="Calhoun S."/>
            <person name="Kuo A."/>
            <person name="Mondo S."/>
            <person name="Pangilinan J."/>
            <person name="Riley R."/>
            <person name="LaButti K."/>
            <person name="Andreopoulos B."/>
            <person name="Lipzen A."/>
            <person name="Chen C."/>
            <person name="Yanf M."/>
            <person name="Daum C."/>
            <person name="Ng V."/>
            <person name="Clum A."/>
            <person name="Steindorff A."/>
            <person name="Ohm R."/>
            <person name="Martin F."/>
            <person name="Silar P."/>
            <person name="Natvig D."/>
            <person name="Lalanne C."/>
            <person name="Gautier V."/>
            <person name="Ament-velasquez S.L."/>
            <person name="Kruys A."/>
            <person name="Hutchinson M.I."/>
            <person name="Powell A.J."/>
            <person name="Barry K."/>
            <person name="Miller A.N."/>
            <person name="Grigoriev I.V."/>
            <person name="Debuchy R."/>
            <person name="Gladieux P."/>
            <person name="Thoren M.H."/>
            <person name="Johannesson H."/>
        </authorList>
    </citation>
    <scope>NUCLEOTIDE SEQUENCE</scope>
    <source>
        <strain evidence="2">FGSC 1904</strain>
    </source>
</reference>
<sequence length="159" mass="17259">MKHQLQIQVPIQLQVQLLQHSNPNPSPTPPTPKTPISLFFPASPPHCISPPPCQNPLSSDAERMNPLPCPCSEEENFRVDPARNRVPNSLTAPTSLSGFCQAAPVSFQSGSRLASSFLRGGTFSRILAYPLIVPSAPLLVPLLLGKRRSVRVQIIRPAS</sequence>
<keyword evidence="1" id="KW-0472">Membrane</keyword>
<evidence type="ECO:0000256" key="1">
    <source>
        <dbReference type="SAM" id="Phobius"/>
    </source>
</evidence>
<evidence type="ECO:0000313" key="3">
    <source>
        <dbReference type="Proteomes" id="UP001281003"/>
    </source>
</evidence>
<keyword evidence="3" id="KW-1185">Reference proteome</keyword>
<gene>
    <name evidence="2" type="ORF">B0T20DRAFT_274146</name>
</gene>